<evidence type="ECO:0000313" key="11">
    <source>
        <dbReference type="Proteomes" id="UP000659654"/>
    </source>
</evidence>
<dbReference type="GO" id="GO:0000492">
    <property type="term" value="P:box C/D snoRNP assembly"/>
    <property type="evidence" value="ECO:0007669"/>
    <property type="project" value="TreeGrafter"/>
</dbReference>
<dbReference type="SMR" id="A0A1I7RSV3"/>
<dbReference type="SUPFAM" id="SSF144232">
    <property type="entry name" value="HIT/MYND zinc finger-like"/>
    <property type="match status" value="1"/>
</dbReference>
<evidence type="ECO:0000256" key="4">
    <source>
        <dbReference type="ARBA" id="ARBA00049598"/>
    </source>
</evidence>
<keyword evidence="2 6" id="KW-0863">Zinc-finger</keyword>
<dbReference type="GO" id="GO:0000463">
    <property type="term" value="P:maturation of LSU-rRNA from tricistronic rRNA transcript (SSU-rRNA, 5.8S rRNA, LSU-rRNA)"/>
    <property type="evidence" value="ECO:0007669"/>
    <property type="project" value="TreeGrafter"/>
</dbReference>
<feature type="compositionally biased region" description="Basic and acidic residues" evidence="7">
    <location>
        <begin position="421"/>
        <end position="436"/>
    </location>
</feature>
<dbReference type="GO" id="GO:0070761">
    <property type="term" value="C:pre-snoRNP complex"/>
    <property type="evidence" value="ECO:0007669"/>
    <property type="project" value="TreeGrafter"/>
</dbReference>
<evidence type="ECO:0000256" key="7">
    <source>
        <dbReference type="SAM" id="MobiDB-lite"/>
    </source>
</evidence>
<organism evidence="10 12">
    <name type="scientific">Bursaphelenchus xylophilus</name>
    <name type="common">Pinewood nematode worm</name>
    <name type="synonym">Aphelenchoides xylophilus</name>
    <dbReference type="NCBI Taxonomy" id="6326"/>
    <lineage>
        <taxon>Eukaryota</taxon>
        <taxon>Metazoa</taxon>
        <taxon>Ecdysozoa</taxon>
        <taxon>Nematoda</taxon>
        <taxon>Chromadorea</taxon>
        <taxon>Rhabditida</taxon>
        <taxon>Tylenchina</taxon>
        <taxon>Tylenchomorpha</taxon>
        <taxon>Aphelenchoidea</taxon>
        <taxon>Aphelenchoididae</taxon>
        <taxon>Bursaphelenchus</taxon>
    </lineage>
</organism>
<dbReference type="InterPro" id="IPR057721">
    <property type="entry name" value="BCD1_alpha/beta"/>
</dbReference>
<feature type="compositionally biased region" description="Polar residues" evidence="7">
    <location>
        <begin position="124"/>
        <end position="136"/>
    </location>
</feature>
<dbReference type="Gene3D" id="3.30.60.190">
    <property type="match status" value="1"/>
</dbReference>
<feature type="region of interest" description="Disordered" evidence="7">
    <location>
        <begin position="117"/>
        <end position="138"/>
    </location>
</feature>
<dbReference type="InterPro" id="IPR007529">
    <property type="entry name" value="Znf_HIT"/>
</dbReference>
<feature type="domain" description="HIT-type" evidence="8">
    <location>
        <begin position="49"/>
        <end position="83"/>
    </location>
</feature>
<evidence type="ECO:0000256" key="3">
    <source>
        <dbReference type="ARBA" id="ARBA00022833"/>
    </source>
</evidence>
<dbReference type="AlphaFoldDB" id="A0A1I7RSV3"/>
<dbReference type="GO" id="GO:0008270">
    <property type="term" value="F:zinc ion binding"/>
    <property type="evidence" value="ECO:0007669"/>
    <property type="project" value="UniProtKB-UniRule"/>
</dbReference>
<evidence type="ECO:0000256" key="1">
    <source>
        <dbReference type="ARBA" id="ARBA00022723"/>
    </source>
</evidence>
<proteinExistence type="inferred from homology"/>
<evidence type="ECO:0000313" key="10">
    <source>
        <dbReference type="Proteomes" id="UP000095284"/>
    </source>
</evidence>
<dbReference type="Pfam" id="PF25790">
    <property type="entry name" value="BCD1"/>
    <property type="match status" value="1"/>
</dbReference>
<dbReference type="Proteomes" id="UP000582659">
    <property type="component" value="Unassembled WGS sequence"/>
</dbReference>
<dbReference type="Proteomes" id="UP000659654">
    <property type="component" value="Unassembled WGS sequence"/>
</dbReference>
<evidence type="ECO:0000313" key="9">
    <source>
        <dbReference type="EMBL" id="CAD5231537.1"/>
    </source>
</evidence>
<evidence type="ECO:0000256" key="2">
    <source>
        <dbReference type="ARBA" id="ARBA00022771"/>
    </source>
</evidence>
<dbReference type="PROSITE" id="PS51083">
    <property type="entry name" value="ZF_HIT"/>
    <property type="match status" value="1"/>
</dbReference>
<gene>
    <name evidence="9" type="ORF">BXYJ_LOCUS11633</name>
</gene>
<keyword evidence="3" id="KW-0862">Zinc</keyword>
<protein>
    <submittedName>
        <fullName evidence="9">(pine wood nematode) hypothetical protein</fullName>
    </submittedName>
    <submittedName>
        <fullName evidence="12">HIT-type domain-containing protein</fullName>
    </submittedName>
</protein>
<evidence type="ECO:0000256" key="6">
    <source>
        <dbReference type="PROSITE-ProRule" id="PRU00453"/>
    </source>
</evidence>
<sequence length="511" mass="57667">MDASIGQGDDEPSLEDLPQALKNKLEKKLGEGNGVDQPDSKKSRREILCEQCNNSQSKYTCPKCAFRSCSVACVKQHKVERLCDGMPQKWTAVAKISEFSPLTSTRDQGFLHDIKDKVLPEGSNGDQNSEAQNGDVQRQRPKMFSAVINYLLGSCRMRRIWLSINEENEAEGSRHEGFSDTIFWTIKVTFARSKNWEWASMPEKAQTTKVLEVVGLENSEKEAQEQNEEKKEGIKVEVVDKEEIIPTESPSGDIEDGELPSDHEENGTSEIAEENDRQSAPEEVVLDDFEAVDPVEDVGVAPEDDDSELLSHSYVVSNIPETLTVRTLIRQFAQPKVYGPVISKSDLDLEKMDPFLKHPGELIAYMPVNCNGTTRYYGIDTERSFLDNLRNRFVVGRPELIILLNKDPRVMVAPTSEEIDNLHQQRKDKQHNESPHFHRKPRNNYNNYNNNRGGFGHRRGGGGGNRPQRGGSNFQNRGPKRHYQHREDPLENILASSNIRQKDIAAMGPAP</sequence>
<evidence type="ECO:0000259" key="8">
    <source>
        <dbReference type="PROSITE" id="PS51083"/>
    </source>
</evidence>
<accession>A0A1I7RSV3</accession>
<comment type="similarity">
    <text evidence="5">Belongs to the BCD1 family.</text>
</comment>
<feature type="compositionally biased region" description="Low complexity" evidence="7">
    <location>
        <begin position="443"/>
        <end position="452"/>
    </location>
</feature>
<feature type="region of interest" description="Disordered" evidence="7">
    <location>
        <begin position="1"/>
        <end position="43"/>
    </location>
</feature>
<dbReference type="GO" id="GO:0005634">
    <property type="term" value="C:nucleus"/>
    <property type="evidence" value="ECO:0007669"/>
    <property type="project" value="TreeGrafter"/>
</dbReference>
<dbReference type="GO" id="GO:0048254">
    <property type="term" value="P:snoRNA localization"/>
    <property type="evidence" value="ECO:0007669"/>
    <property type="project" value="TreeGrafter"/>
</dbReference>
<dbReference type="PANTHER" id="PTHR13483">
    <property type="entry name" value="BOX C_D SNORNA PROTEIN 1-RELATED"/>
    <property type="match status" value="1"/>
</dbReference>
<name>A0A1I7RSV3_BURXY</name>
<dbReference type="WBParaSite" id="BXY_0380700.1">
    <property type="protein sequence ID" value="BXY_0380700.1"/>
    <property type="gene ID" value="BXY_0380700"/>
</dbReference>
<keyword evidence="11" id="KW-1185">Reference proteome</keyword>
<dbReference type="Proteomes" id="UP000095284">
    <property type="component" value="Unplaced"/>
</dbReference>
<dbReference type="eggNOG" id="KOG2858">
    <property type="taxonomic scope" value="Eukaryota"/>
</dbReference>
<feature type="region of interest" description="Disordered" evidence="7">
    <location>
        <begin position="245"/>
        <end position="280"/>
    </location>
</feature>
<reference evidence="12" key="1">
    <citation type="submission" date="2016-11" db="UniProtKB">
        <authorList>
            <consortium name="WormBaseParasite"/>
        </authorList>
    </citation>
    <scope>IDENTIFICATION</scope>
</reference>
<dbReference type="InterPro" id="IPR051639">
    <property type="entry name" value="BCD1"/>
</dbReference>
<feature type="region of interest" description="Disordered" evidence="7">
    <location>
        <begin position="421"/>
        <end position="511"/>
    </location>
</feature>
<evidence type="ECO:0000313" key="12">
    <source>
        <dbReference type="WBParaSite" id="BXY_0380700.1"/>
    </source>
</evidence>
<reference evidence="9" key="2">
    <citation type="submission" date="2020-09" db="EMBL/GenBank/DDBJ databases">
        <authorList>
            <person name="Kikuchi T."/>
        </authorList>
    </citation>
    <scope>NUCLEOTIDE SEQUENCE</scope>
    <source>
        <strain evidence="9">Ka4C1</strain>
    </source>
</reference>
<dbReference type="EMBL" id="CAJFCV020000005">
    <property type="protein sequence ID" value="CAG9122791.1"/>
    <property type="molecule type" value="Genomic_DNA"/>
</dbReference>
<dbReference type="EMBL" id="CAJFDI010000005">
    <property type="protein sequence ID" value="CAD5231537.1"/>
    <property type="molecule type" value="Genomic_DNA"/>
</dbReference>
<dbReference type="Pfam" id="PF04438">
    <property type="entry name" value="zf-HIT"/>
    <property type="match status" value="1"/>
</dbReference>
<keyword evidence="1" id="KW-0479">Metal-binding</keyword>
<dbReference type="PANTHER" id="PTHR13483:SF11">
    <property type="entry name" value="ZINC FINGER HIT DOMAIN-CONTAINING PROTEIN 3"/>
    <property type="match status" value="1"/>
</dbReference>
<dbReference type="CDD" id="cd23023">
    <property type="entry name" value="zf-HIT_BCD1"/>
    <property type="match status" value="1"/>
</dbReference>
<comment type="function">
    <text evidence="4">Required for box C/D snoRNAs accumulation involved in snoRNA processing, snoRNA transport to the nucleolus and ribosome biogenesis.</text>
</comment>
<evidence type="ECO:0000256" key="5">
    <source>
        <dbReference type="ARBA" id="ARBA00049654"/>
    </source>
</evidence>
<dbReference type="OrthoDB" id="272357at2759"/>